<dbReference type="InterPro" id="IPR036322">
    <property type="entry name" value="WD40_repeat_dom_sf"/>
</dbReference>
<dbReference type="VEuPathDB" id="AmoebaDB:FDP41_009892"/>
<feature type="region of interest" description="Disordered" evidence="7">
    <location>
        <begin position="1"/>
        <end position="88"/>
    </location>
</feature>
<dbReference type="GO" id="GO:0034388">
    <property type="term" value="C:Pwp2p-containing subcomplex of 90S preribosome"/>
    <property type="evidence" value="ECO:0007669"/>
    <property type="project" value="TreeGrafter"/>
</dbReference>
<reference evidence="8 9" key="1">
    <citation type="journal article" date="2019" name="Sci. Rep.">
        <title>Nanopore sequencing improves the draft genome of the human pathogenic amoeba Naegleria fowleri.</title>
        <authorList>
            <person name="Liechti N."/>
            <person name="Schurch N."/>
            <person name="Bruggmann R."/>
            <person name="Wittwer M."/>
        </authorList>
    </citation>
    <scope>NUCLEOTIDE SEQUENCE [LARGE SCALE GENOMIC DNA]</scope>
    <source>
        <strain evidence="8 9">ATCC 30894</strain>
    </source>
</reference>
<evidence type="ECO:0000256" key="4">
    <source>
        <dbReference type="ARBA" id="ARBA00022737"/>
    </source>
</evidence>
<dbReference type="VEuPathDB" id="AmoebaDB:NF0104060"/>
<dbReference type="PANTHER" id="PTHR18359">
    <property type="entry name" value="WD-REPEAT PROTEIN-RELATED"/>
    <property type="match status" value="1"/>
</dbReference>
<comment type="subcellular location">
    <subcellularLocation>
        <location evidence="1">Nucleus</location>
        <location evidence="1">Nucleolus</location>
    </subcellularLocation>
</comment>
<comment type="caution">
    <text evidence="8">The sequence shown here is derived from an EMBL/GenBank/DDBJ whole genome shotgun (WGS) entry which is preliminary data.</text>
</comment>
<keyword evidence="5" id="KW-0539">Nucleus</keyword>
<dbReference type="RefSeq" id="XP_044556385.1">
    <property type="nucleotide sequence ID" value="XM_044713899.1"/>
</dbReference>
<evidence type="ECO:0000256" key="2">
    <source>
        <dbReference type="ARBA" id="ARBA00022552"/>
    </source>
</evidence>
<dbReference type="GeneID" id="68117107"/>
<organism evidence="8 9">
    <name type="scientific">Naegleria fowleri</name>
    <name type="common">Brain eating amoeba</name>
    <dbReference type="NCBI Taxonomy" id="5763"/>
    <lineage>
        <taxon>Eukaryota</taxon>
        <taxon>Discoba</taxon>
        <taxon>Heterolobosea</taxon>
        <taxon>Tetramitia</taxon>
        <taxon>Eutetramitia</taxon>
        <taxon>Vahlkampfiidae</taxon>
        <taxon>Naegleria</taxon>
    </lineage>
</organism>
<dbReference type="Pfam" id="PF00400">
    <property type="entry name" value="WD40"/>
    <property type="match status" value="2"/>
</dbReference>
<dbReference type="VEuPathDB" id="AmoebaDB:NfTy_080950"/>
<comment type="similarity">
    <text evidence="6">Belongs to the WD repeat UTP18 family.</text>
</comment>
<evidence type="ECO:0000256" key="3">
    <source>
        <dbReference type="ARBA" id="ARBA00022574"/>
    </source>
</evidence>
<dbReference type="GO" id="GO:0032040">
    <property type="term" value="C:small-subunit processome"/>
    <property type="evidence" value="ECO:0007669"/>
    <property type="project" value="TreeGrafter"/>
</dbReference>
<feature type="compositionally biased region" description="Basic and acidic residues" evidence="7">
    <location>
        <begin position="42"/>
        <end position="53"/>
    </location>
</feature>
<dbReference type="SMART" id="SM00320">
    <property type="entry name" value="WD40"/>
    <property type="match status" value="4"/>
</dbReference>
<evidence type="ECO:0000256" key="6">
    <source>
        <dbReference type="ARBA" id="ARBA00025767"/>
    </source>
</evidence>
<feature type="compositionally biased region" description="Basic and acidic residues" evidence="7">
    <location>
        <begin position="69"/>
        <end position="87"/>
    </location>
</feature>
<name>A0A6A5BF39_NAEFO</name>
<dbReference type="GO" id="GO:0006364">
    <property type="term" value="P:rRNA processing"/>
    <property type="evidence" value="ECO:0007669"/>
    <property type="project" value="UniProtKB-KW"/>
</dbReference>
<evidence type="ECO:0000313" key="8">
    <source>
        <dbReference type="EMBL" id="KAF0971669.1"/>
    </source>
</evidence>
<dbReference type="PANTHER" id="PTHR18359:SF0">
    <property type="entry name" value="U3 SMALL NUCLEOLAR RNA-ASSOCIATED PROTEIN 18 HOMOLOG"/>
    <property type="match status" value="1"/>
</dbReference>
<accession>A0A6A5BF39</accession>
<keyword evidence="3" id="KW-0853">WD repeat</keyword>
<dbReference type="InterPro" id="IPR001680">
    <property type="entry name" value="WD40_rpt"/>
</dbReference>
<protein>
    <submittedName>
        <fullName evidence="8">Uncharacterized protein</fullName>
    </submittedName>
</protein>
<evidence type="ECO:0000313" key="9">
    <source>
        <dbReference type="Proteomes" id="UP000444721"/>
    </source>
</evidence>
<proteinExistence type="inferred from homology"/>
<dbReference type="EMBL" id="VFQX01000074">
    <property type="protein sequence ID" value="KAF0971669.1"/>
    <property type="molecule type" value="Genomic_DNA"/>
</dbReference>
<evidence type="ECO:0000256" key="1">
    <source>
        <dbReference type="ARBA" id="ARBA00004604"/>
    </source>
</evidence>
<sequence>MFVKKRSDVGATPLHSSSFSESKNETNKRTTNKNLKSLIKKKAAEKNKQKNDEVNDNSMMMEDNDDDLDFHQHESKNESSKQLEQKKKNALVNDNLTSILFGGYKSSISTTNNHNISSTQVSMKNGFNDDTMMTDDELFGLHQHDEQHGSTTSLRSEIEQQEDSDLFFYEKPVKVHTDMHEDERHDNSSQTSLHQRASKLPMIIRLKPAWEDVYTKELRIANNYDDEEDEVDVDGIAQSIIKGFLKRGRESNNGHDGGDGSIISGEQYEKKMRKIYSHLCPTPHWAKLKVAQIESELEDGTKCIREVIMDENNLNGSADDILQRSSENVIVQSKTILDRFKLSYQKLNDVNAQERVGQVFSLAFHPKLNIAAVLNSDKKIRLFTVDGELNPILDRLQITNQGDNNLRNISFTKDGKSLLSFLEKSAYFLITDLDTGKTRRTQKLFSRRTRGDEKEGGKFLLHNAVDVSSDNKLIAIADDIGSILLISRKTLNIKHTFTANISQVTCVAFSEDSKSLFVAGKGGKLFVFDVESEKAKHIFSDHGSIHTTSIAVSPDMQYIATGSTSGAVNLYRWNDVFNSQSPKPLTTFMNLTTSVDMLRFTADSQLLMFASTEKSNAFRFAHLASLYVYSNFPGEMGMKKQYSYNCLAMSSSSEFLAIGCQSGPVILFQLPYYANK</sequence>
<dbReference type="SUPFAM" id="SSF50978">
    <property type="entry name" value="WD40 repeat-like"/>
    <property type="match status" value="1"/>
</dbReference>
<evidence type="ECO:0000256" key="5">
    <source>
        <dbReference type="ARBA" id="ARBA00023242"/>
    </source>
</evidence>
<dbReference type="OMA" id="KIRMWEI"/>
<keyword evidence="4" id="KW-0677">Repeat</keyword>
<dbReference type="AlphaFoldDB" id="A0A6A5BF39"/>
<dbReference type="Gene3D" id="2.130.10.10">
    <property type="entry name" value="YVTN repeat-like/Quinoprotein amine dehydrogenase"/>
    <property type="match status" value="1"/>
</dbReference>
<gene>
    <name evidence="8" type="ORF">FDP41_009892</name>
</gene>
<keyword evidence="9" id="KW-1185">Reference proteome</keyword>
<dbReference type="Proteomes" id="UP000444721">
    <property type="component" value="Unassembled WGS sequence"/>
</dbReference>
<evidence type="ECO:0000256" key="7">
    <source>
        <dbReference type="SAM" id="MobiDB-lite"/>
    </source>
</evidence>
<keyword evidence="2" id="KW-0698">rRNA processing</keyword>
<dbReference type="InterPro" id="IPR015943">
    <property type="entry name" value="WD40/YVTN_repeat-like_dom_sf"/>
</dbReference>
<dbReference type="InterPro" id="IPR045161">
    <property type="entry name" value="Utp18"/>
</dbReference>
<dbReference type="OrthoDB" id="1935146at2759"/>